<evidence type="ECO:0000313" key="2">
    <source>
        <dbReference type="EMBL" id="OGD96670.1"/>
    </source>
</evidence>
<organism evidence="2 3">
    <name type="scientific">Candidatus Curtissbacteria bacterium RIFCSPHIGHO2_12_FULL_38_9b</name>
    <dbReference type="NCBI Taxonomy" id="1797720"/>
    <lineage>
        <taxon>Bacteria</taxon>
        <taxon>Candidatus Curtissiibacteriota</taxon>
    </lineage>
</organism>
<proteinExistence type="predicted"/>
<evidence type="ECO:0000313" key="3">
    <source>
        <dbReference type="Proteomes" id="UP000176666"/>
    </source>
</evidence>
<name>A0A1F5GXL1_9BACT</name>
<comment type="caution">
    <text evidence="2">The sequence shown here is derived from an EMBL/GenBank/DDBJ whole genome shotgun (WGS) entry which is preliminary data.</text>
</comment>
<feature type="transmembrane region" description="Helical" evidence="1">
    <location>
        <begin position="6"/>
        <end position="28"/>
    </location>
</feature>
<reference evidence="2 3" key="1">
    <citation type="journal article" date="2016" name="Nat. Commun.">
        <title>Thousands of microbial genomes shed light on interconnected biogeochemical processes in an aquifer system.</title>
        <authorList>
            <person name="Anantharaman K."/>
            <person name="Brown C.T."/>
            <person name="Hug L.A."/>
            <person name="Sharon I."/>
            <person name="Castelle C.J."/>
            <person name="Probst A.J."/>
            <person name="Thomas B.C."/>
            <person name="Singh A."/>
            <person name="Wilkins M.J."/>
            <person name="Karaoz U."/>
            <person name="Brodie E.L."/>
            <person name="Williams K.H."/>
            <person name="Hubbard S.S."/>
            <person name="Banfield J.F."/>
        </authorList>
    </citation>
    <scope>NUCLEOTIDE SEQUENCE [LARGE SCALE GENOMIC DNA]</scope>
</reference>
<accession>A0A1F5GXL1</accession>
<dbReference type="EMBL" id="MFBJ01000019">
    <property type="protein sequence ID" value="OGD96670.1"/>
    <property type="molecule type" value="Genomic_DNA"/>
</dbReference>
<protein>
    <submittedName>
        <fullName evidence="2">Uncharacterized protein</fullName>
    </submittedName>
</protein>
<sequence length="206" mass="23492">MQKKIVLILIGIILVLLAIFVYAVIIGFTKINPTTKKINHLLAQKLLSVVRIPQGIPPPFQGFDETLYFWEMETIEKEVTGVRFKYTPVFSNKLQTLEVVLEKPENDDSSIFEKVLPAVVLDKKTLDAVGNSKNPDLSANEEVGYNSIQLFVDEKTSKIVKIVWQFNKSKLGTELETEYQKLTLYPDWLLRFFDSLPKFIIGLLGV</sequence>
<keyword evidence="1" id="KW-0472">Membrane</keyword>
<dbReference type="AlphaFoldDB" id="A0A1F5GXL1"/>
<keyword evidence="1" id="KW-0812">Transmembrane</keyword>
<dbReference type="Proteomes" id="UP000176666">
    <property type="component" value="Unassembled WGS sequence"/>
</dbReference>
<evidence type="ECO:0000256" key="1">
    <source>
        <dbReference type="SAM" id="Phobius"/>
    </source>
</evidence>
<keyword evidence="1" id="KW-1133">Transmembrane helix</keyword>
<gene>
    <name evidence="2" type="ORF">A3F02_03930</name>
</gene>